<evidence type="ECO:0000256" key="1">
    <source>
        <dbReference type="SAM" id="MobiDB-lite"/>
    </source>
</evidence>
<dbReference type="GeneID" id="54473666"/>
<dbReference type="EMBL" id="MU001632">
    <property type="protein sequence ID" value="KAF2486393.1"/>
    <property type="molecule type" value="Genomic_DNA"/>
</dbReference>
<dbReference type="GO" id="GO:0000492">
    <property type="term" value="P:box C/D snoRNP assembly"/>
    <property type="evidence" value="ECO:0007669"/>
    <property type="project" value="InterPro"/>
</dbReference>
<dbReference type="OrthoDB" id="1112980at2759"/>
<dbReference type="AlphaFoldDB" id="A0A6A6Q404"/>
<protein>
    <submittedName>
        <fullName evidence="2">Uncharacterized protein</fullName>
    </submittedName>
</protein>
<evidence type="ECO:0000313" key="3">
    <source>
        <dbReference type="Proteomes" id="UP000799767"/>
    </source>
</evidence>
<feature type="region of interest" description="Disordered" evidence="1">
    <location>
        <begin position="1"/>
        <end position="120"/>
    </location>
</feature>
<keyword evidence="3" id="KW-1185">Reference proteome</keyword>
<reference evidence="2" key="1">
    <citation type="journal article" date="2020" name="Stud. Mycol.">
        <title>101 Dothideomycetes genomes: a test case for predicting lifestyles and emergence of pathogens.</title>
        <authorList>
            <person name="Haridas S."/>
            <person name="Albert R."/>
            <person name="Binder M."/>
            <person name="Bloem J."/>
            <person name="Labutti K."/>
            <person name="Salamov A."/>
            <person name="Andreopoulos B."/>
            <person name="Baker S."/>
            <person name="Barry K."/>
            <person name="Bills G."/>
            <person name="Bluhm B."/>
            <person name="Cannon C."/>
            <person name="Castanera R."/>
            <person name="Culley D."/>
            <person name="Daum C."/>
            <person name="Ezra D."/>
            <person name="Gonzalez J."/>
            <person name="Henrissat B."/>
            <person name="Kuo A."/>
            <person name="Liang C."/>
            <person name="Lipzen A."/>
            <person name="Lutzoni F."/>
            <person name="Magnuson J."/>
            <person name="Mondo S."/>
            <person name="Nolan M."/>
            <person name="Ohm R."/>
            <person name="Pangilinan J."/>
            <person name="Park H.-J."/>
            <person name="Ramirez L."/>
            <person name="Alfaro M."/>
            <person name="Sun H."/>
            <person name="Tritt A."/>
            <person name="Yoshinaga Y."/>
            <person name="Zwiers L.-H."/>
            <person name="Turgeon B."/>
            <person name="Goodwin S."/>
            <person name="Spatafora J."/>
            <person name="Crous P."/>
            <person name="Grigoriev I."/>
        </authorList>
    </citation>
    <scope>NUCLEOTIDE SEQUENCE</scope>
    <source>
        <strain evidence="2">CBS 113389</strain>
    </source>
</reference>
<feature type="compositionally biased region" description="Basic and acidic residues" evidence="1">
    <location>
        <begin position="204"/>
        <end position="232"/>
    </location>
</feature>
<accession>A0A6A6Q404</accession>
<feature type="compositionally biased region" description="Basic and acidic residues" evidence="1">
    <location>
        <begin position="179"/>
        <end position="189"/>
    </location>
</feature>
<feature type="compositionally biased region" description="Polar residues" evidence="1">
    <location>
        <begin position="37"/>
        <end position="67"/>
    </location>
</feature>
<evidence type="ECO:0000313" key="2">
    <source>
        <dbReference type="EMBL" id="KAF2486393.1"/>
    </source>
</evidence>
<sequence>MGTKRSGDALDSTLPRPRTSRAKRTKLSPTHEDRSDSSTGPSIGSISEDSALRSTPPATQTTRHSSASSLGSLDEDTESSSSISSSDSESKSDEDTEERIVTIGGPKKPNMAREAVTSGAGDLRSRLQNLLPQLATANDLLASQDGVNMEEVDDEEDHIEMNLGLGVLEEARDDDESSLSERDEDHEAAEVESTSTAANPTKHVAKDHDDHIMDDLLNRHSDRRKAGIEDID</sequence>
<gene>
    <name evidence="2" type="ORF">BDY17DRAFT_291418</name>
</gene>
<feature type="region of interest" description="Disordered" evidence="1">
    <location>
        <begin position="151"/>
        <end position="232"/>
    </location>
</feature>
<proteinExistence type="predicted"/>
<dbReference type="PANTHER" id="PTHR38489">
    <property type="entry name" value="HISTONE CHAPERONE DOMAIN-CONTAINING PROTEIN"/>
    <property type="match status" value="1"/>
</dbReference>
<organism evidence="2 3">
    <name type="scientific">Neohortaea acidophila</name>
    <dbReference type="NCBI Taxonomy" id="245834"/>
    <lineage>
        <taxon>Eukaryota</taxon>
        <taxon>Fungi</taxon>
        <taxon>Dikarya</taxon>
        <taxon>Ascomycota</taxon>
        <taxon>Pezizomycotina</taxon>
        <taxon>Dothideomycetes</taxon>
        <taxon>Dothideomycetidae</taxon>
        <taxon>Mycosphaerellales</taxon>
        <taxon>Teratosphaeriaceae</taxon>
        <taxon>Neohortaea</taxon>
    </lineage>
</organism>
<dbReference type="RefSeq" id="XP_033592962.1">
    <property type="nucleotide sequence ID" value="XM_033732664.1"/>
</dbReference>
<dbReference type="InterPro" id="IPR027921">
    <property type="entry name" value="NOPCHAP1"/>
</dbReference>
<dbReference type="Pfam" id="PF15370">
    <property type="entry name" value="NOPCHAP1"/>
    <property type="match status" value="1"/>
</dbReference>
<dbReference type="PANTHER" id="PTHR38489:SF1">
    <property type="entry name" value="HISTONE CHAPERONE DOMAIN-CONTAINING PROTEIN"/>
    <property type="match status" value="1"/>
</dbReference>
<dbReference type="Proteomes" id="UP000799767">
    <property type="component" value="Unassembled WGS sequence"/>
</dbReference>
<name>A0A6A6Q404_9PEZI</name>